<dbReference type="Proteomes" id="UP001596524">
    <property type="component" value="Unassembled WGS sequence"/>
</dbReference>
<keyword evidence="3" id="KW-1185">Reference proteome</keyword>
<evidence type="ECO:0000313" key="3">
    <source>
        <dbReference type="Proteomes" id="UP001596524"/>
    </source>
</evidence>
<organism evidence="2 3">
    <name type="scientific">Nocardioides astragali</name>
    <dbReference type="NCBI Taxonomy" id="1776736"/>
    <lineage>
        <taxon>Bacteria</taxon>
        <taxon>Bacillati</taxon>
        <taxon>Actinomycetota</taxon>
        <taxon>Actinomycetes</taxon>
        <taxon>Propionibacteriales</taxon>
        <taxon>Nocardioidaceae</taxon>
        <taxon>Nocardioides</taxon>
    </lineage>
</organism>
<reference evidence="3" key="1">
    <citation type="journal article" date="2019" name="Int. J. Syst. Evol. Microbiol.">
        <title>The Global Catalogue of Microorganisms (GCM) 10K type strain sequencing project: providing services to taxonomists for standard genome sequencing and annotation.</title>
        <authorList>
            <consortium name="The Broad Institute Genomics Platform"/>
            <consortium name="The Broad Institute Genome Sequencing Center for Infectious Disease"/>
            <person name="Wu L."/>
            <person name="Ma J."/>
        </authorList>
    </citation>
    <scope>NUCLEOTIDE SEQUENCE [LARGE SCALE GENOMIC DNA]</scope>
    <source>
        <strain evidence="3">FCH27</strain>
    </source>
</reference>
<dbReference type="Gene3D" id="2.60.120.560">
    <property type="entry name" value="Exo-inulinase, domain 1"/>
    <property type="match status" value="1"/>
</dbReference>
<gene>
    <name evidence="2" type="ORF">ACFQO6_04240</name>
</gene>
<dbReference type="RefSeq" id="WP_255889567.1">
    <property type="nucleotide sequence ID" value="NZ_JAFMZM010000002.1"/>
</dbReference>
<sequence>MSAPLSLFTLLGATSVADAAERWPRELFLPDVGIVAGGDDPEDYETLLSYLDQTLSFAAVRPGAGADQVGLVAEVVVTNPMGPPRSLVLRELPDIEFVLLDNTPGSPARLFVTLSDAGLEVVVEGLPVEVRLPAGLLGPLRTEEEERGGPAQSEERHGADFVSSSYDALQIFLSEVHESRILVHLRVRLTEERDLVIEPAVPISVGPCRFSGLPCRGVHDLGFLPYPVLRGSHTRDEMALEWARHEIPTGLGLEGTGLITVRTLDLDQTRDPLKQFLERARSSVTHPSGTGADVTDLEFVLEDLALPVSAWLTPVATHGRFGLRRAVLIESDAVEAYDLSQAPLEVSLASVVDWRLRIFRLIFESPTTVVARMAVLFGDSVEEDHALLIDVTDGWLLQGAWVPPAPIRFLSILGARFYLMSARLGFLLRDVQSAQGTGWFDHVRATFDLGIAVGDESPGPITLSGPAKPPGADLGMDVVLSNLGWDLGEKKFIPDLWLPEGLKFTAFKVLQLDLEEVVFLSEDNGGRYVALSGGIAIFPGAGDPEPKHVERGTPGVPAEGQPNGAGLRFRRLRLRTGGNEAAAPMLIDGISLFLKIGRFEVSGSGTITDTTRDGHRYQEFGLGLQLRFTAMEKDFAIGAQLFYGRVEGPVDRFTYWLFGFQLAYCPVGTYELRGISALVAGGMMPALPEPSGKPQEMRLLDWYRLNRAAGAVTVRDDRAPQRGGWRTEQGAEAAGVGADLGLSVSRAVTLRVFMFFHRSDAAAGLLISGEVFVLKARTPVGLGAIEADLERDRYSALIGVDLDLAKLLDSESDLAKGLGRFTGTLFASNDPAMAAIGQLTDPSSWLTLSFDKSFLGLSARISLGLCLQISARPGPSGGGLLAMVKAKGSMGVGKVEFYAVLGVLVGTWGNEASSSGVIAWAELALRIKVFWVFSFGASVKAAVEQLGPQEPNYRRLGLEVRIETPWWLPDVTFRVERVRGLPQPEAMPVLSAPMSRATVREPGLTTEVAAASTTLGDPGAVHTVAELRSTSPAPVPEHTWDSLVPVSVDSIIALDFAASLGNETTVVPSVPAGAGQQAPAPPAQNELTATYTLMEVGVRRRPRYGADAGVWTDLLAPEDSQVGTLGDLLSDPDLAVTFSSVLRFRWDADVVLDDALDPRRLLVNADTPYSFLTGNPATEEGLLANDPAYPCCGGKRSVPRHVLDFTAVPLGVRAPVVQRFTESTSTLRWQLPLPPVVAGSQGPQAGVHVARVLPHSMVDRALAVVTFDEPAYQVELEVFWTPEHIAELESELVIEATRGLEVVDRRRLRLDQASPVLRVHLEDSRGLTSLTLRYARGADSPGGTAMPTDETFELRRIQYRSVRETRDLLSYQGRCGGHGDGAGGGKLAWLPNHDYELALKVRTTVGYQGSAQEAVVEQRAGFRTRGLPGLNAVAAVGDELEPYVESIYPGATPRLLYRAEPVVLAFDERFNSLLPVDRTPAPGAPAERTQLLEWVLAVDQADSTRLSVTSPDWVVEHRGTAPPPARGLPWVIDDLLVTAGVRSATSLQPPTLRLEALAARSPACGSVSGLHGSQVLRHAPVDPDDPAATTHRWPARTDLRVAVRRKQGPFVARTPFEAGDETALTVADEGRLGATAWQVVDGALSVVGTPTVGLRHYAQLGEPAWDHVRIVVDVDPASGAAGVAVAVAGPPRVERALIALVDEGAGELRILARRGGATQTLDSAPLPPGVAAPYSLEVHAFDDLLRVQLADTVVEAPRDDLRDGRLAVVLDGPGRCSALHVEALEAYATQLATSRYDGFEQHIASWDGVVHASPGQAGPVPGLLAATGADLAGTMAPDADPQARQRLFDRWVAETTLPLAPAVAGLTLSAVSDASETHLLVLQSPEPLPFSTDVSLTVTHRVKKLPGPPPVGVPRELLRFAADLEFARDSVSGLVPNDLVAAIGDARRLVHAVRATPTGRTVYRFYDVTVRTSGAETLLTGALVDVRPLPPFTLAFPPRPLRFPADHIGLFDATGDLIGGLLPLPVETDETVPLMALSNSVEDRLLLIPTNPLAPDSYTFTFTVDRERYRAAVADDESRYRATAVLHVVL</sequence>
<feature type="region of interest" description="Disordered" evidence="1">
    <location>
        <begin position="542"/>
        <end position="564"/>
    </location>
</feature>
<comment type="caution">
    <text evidence="2">The sequence shown here is derived from an EMBL/GenBank/DDBJ whole genome shotgun (WGS) entry which is preliminary data.</text>
</comment>
<accession>A0ABW2N035</accession>
<dbReference type="EMBL" id="JBHTCH010000004">
    <property type="protein sequence ID" value="MFC7359471.1"/>
    <property type="molecule type" value="Genomic_DNA"/>
</dbReference>
<proteinExistence type="predicted"/>
<evidence type="ECO:0000256" key="1">
    <source>
        <dbReference type="SAM" id="MobiDB-lite"/>
    </source>
</evidence>
<protein>
    <submittedName>
        <fullName evidence="2">Uncharacterized protein</fullName>
    </submittedName>
</protein>
<name>A0ABW2N035_9ACTN</name>
<evidence type="ECO:0000313" key="2">
    <source>
        <dbReference type="EMBL" id="MFC7359471.1"/>
    </source>
</evidence>